<keyword evidence="5" id="KW-0472">Membrane</keyword>
<dbReference type="Gene3D" id="1.10.472.80">
    <property type="entry name" value="Ypt/Rab-GAP domain of gyp1p, domain 3"/>
    <property type="match status" value="1"/>
</dbReference>
<evidence type="ECO:0000256" key="3">
    <source>
        <dbReference type="ARBA" id="ARBA00022468"/>
    </source>
</evidence>
<comment type="subcellular location">
    <subcellularLocation>
        <location evidence="2">Cytoplasm</location>
    </subcellularLocation>
    <subcellularLocation>
        <location evidence="1">Membrane</location>
    </subcellularLocation>
</comment>
<evidence type="ECO:0000256" key="4">
    <source>
        <dbReference type="ARBA" id="ARBA00022490"/>
    </source>
</evidence>
<dbReference type="GO" id="GO:0016020">
    <property type="term" value="C:membrane"/>
    <property type="evidence" value="ECO:0007669"/>
    <property type="project" value="UniProtKB-SubCell"/>
</dbReference>
<feature type="domain" description="Rab-GAP TBC" evidence="10">
    <location>
        <begin position="35"/>
        <end position="347"/>
    </location>
</feature>
<evidence type="ECO:0000256" key="7">
    <source>
        <dbReference type="ARBA" id="ARBA00064536"/>
    </source>
</evidence>
<comment type="function">
    <text evidence="6">Acts as a GTPase-activating protein for RAB35. Together with RAB35 may be involved in regulation of insulin-induced glucose transporter SLC2A4/GLUT4 translocation to the plasma membrane in adipocytes.</text>
</comment>
<keyword evidence="3" id="KW-0343">GTPase activation</keyword>
<dbReference type="PANTHER" id="PTHR22957:SF27">
    <property type="entry name" value="TBC1 DOMAIN FAMILY MEMBER 13"/>
    <property type="match status" value="1"/>
</dbReference>
<keyword evidence="12" id="KW-1185">Reference proteome</keyword>
<sequence length="468" mass="54160">MSARYHERVEHIEQLLLIQNQLIDTTSLRCACLYGIPDQLRPLCWRLFLHLLPKERHLWASTLQQQRNQYDALVQSLLAVSKNNYASVDMEQATVVDDHPLAGACDSIDSRIVHSEWINFFKDNEVLMQIDKDVKRLRPEIDFFQRRTAYPKRQSSYTNLANRIQSEKLSADIHEMNFSNKNFIENLTVNGEQENEKGETISEGEELHWQVVERILFIYAKLNPGVKYVQGMNEIVGPIYHVFAADSDPEWAEWAEADTFYCFQNLMSEIKDNFIRTLDSSDCGIESVLSRFYERFQRLDAPLYKHLAEDLGIRPQFYAFRWISLLLSQEFSLPDVIALWDTVFCSTNRLESVQFLCLAMLEHIRDELLTGDFSHNVRLLQNYPEVDVSKLVIYSVELMEANNTNPISSSQQSLSTIAQNGNSDSTNHTAATLDRITVPAMNWSLKAKSSLSHLVRKTREQVNKYTSN</sequence>
<accession>A0AAD4R5T6</accession>
<comment type="caution">
    <text evidence="11">The sequence shown here is derived from an EMBL/GenBank/DDBJ whole genome shotgun (WGS) entry which is preliminary data.</text>
</comment>
<dbReference type="AlphaFoldDB" id="A0AAD4R5T6"/>
<evidence type="ECO:0000256" key="9">
    <source>
        <dbReference type="SAM" id="MobiDB-lite"/>
    </source>
</evidence>
<evidence type="ECO:0000259" key="10">
    <source>
        <dbReference type="PROSITE" id="PS50086"/>
    </source>
</evidence>
<reference evidence="11" key="1">
    <citation type="submission" date="2022-01" db="EMBL/GenBank/DDBJ databases">
        <title>Genome Sequence Resource for Two Populations of Ditylenchus destructor, the Migratory Endoparasitic Phytonematode.</title>
        <authorList>
            <person name="Zhang H."/>
            <person name="Lin R."/>
            <person name="Xie B."/>
        </authorList>
    </citation>
    <scope>NUCLEOTIDE SEQUENCE</scope>
    <source>
        <strain evidence="11">BazhouSP</strain>
    </source>
</reference>
<dbReference type="FunFam" id="1.10.472.80:FF:000009">
    <property type="entry name" value="TBC1 domain family member 13"/>
    <property type="match status" value="1"/>
</dbReference>
<dbReference type="GO" id="GO:0005096">
    <property type="term" value="F:GTPase activator activity"/>
    <property type="evidence" value="ECO:0007669"/>
    <property type="project" value="UniProtKB-KW"/>
</dbReference>
<evidence type="ECO:0000256" key="2">
    <source>
        <dbReference type="ARBA" id="ARBA00004496"/>
    </source>
</evidence>
<dbReference type="PANTHER" id="PTHR22957">
    <property type="entry name" value="TBC1 DOMAIN FAMILY MEMBER GTPASE-ACTIVATING PROTEIN"/>
    <property type="match status" value="1"/>
</dbReference>
<evidence type="ECO:0000313" key="12">
    <source>
        <dbReference type="Proteomes" id="UP001201812"/>
    </source>
</evidence>
<organism evidence="11 12">
    <name type="scientific">Ditylenchus destructor</name>
    <dbReference type="NCBI Taxonomy" id="166010"/>
    <lineage>
        <taxon>Eukaryota</taxon>
        <taxon>Metazoa</taxon>
        <taxon>Ecdysozoa</taxon>
        <taxon>Nematoda</taxon>
        <taxon>Chromadorea</taxon>
        <taxon>Rhabditida</taxon>
        <taxon>Tylenchina</taxon>
        <taxon>Tylenchomorpha</taxon>
        <taxon>Sphaerularioidea</taxon>
        <taxon>Anguinidae</taxon>
        <taxon>Anguininae</taxon>
        <taxon>Ditylenchus</taxon>
    </lineage>
</organism>
<protein>
    <recommendedName>
        <fullName evidence="8">TBC1 domain family member 13</fullName>
    </recommendedName>
</protein>
<evidence type="ECO:0000256" key="6">
    <source>
        <dbReference type="ARBA" id="ARBA00059763"/>
    </source>
</evidence>
<gene>
    <name evidence="11" type="ORF">DdX_09682</name>
</gene>
<dbReference type="SUPFAM" id="SSF47923">
    <property type="entry name" value="Ypt/Rab-GAP domain of gyp1p"/>
    <property type="match status" value="2"/>
</dbReference>
<dbReference type="EMBL" id="JAKKPZ010000019">
    <property type="protein sequence ID" value="KAI1712140.1"/>
    <property type="molecule type" value="Genomic_DNA"/>
</dbReference>
<dbReference type="InterPro" id="IPR035969">
    <property type="entry name" value="Rab-GAP_TBC_sf"/>
</dbReference>
<dbReference type="GO" id="GO:0005737">
    <property type="term" value="C:cytoplasm"/>
    <property type="evidence" value="ECO:0007669"/>
    <property type="project" value="UniProtKB-SubCell"/>
</dbReference>
<dbReference type="SMART" id="SM00164">
    <property type="entry name" value="TBC"/>
    <property type="match status" value="1"/>
</dbReference>
<dbReference type="GO" id="GO:0006886">
    <property type="term" value="P:intracellular protein transport"/>
    <property type="evidence" value="ECO:0007669"/>
    <property type="project" value="TreeGrafter"/>
</dbReference>
<feature type="region of interest" description="Disordered" evidence="9">
    <location>
        <begin position="406"/>
        <end position="426"/>
    </location>
</feature>
<evidence type="ECO:0000256" key="5">
    <source>
        <dbReference type="ARBA" id="ARBA00023136"/>
    </source>
</evidence>
<evidence type="ECO:0000313" key="11">
    <source>
        <dbReference type="EMBL" id="KAI1712140.1"/>
    </source>
</evidence>
<keyword evidence="4" id="KW-0963">Cytoplasm</keyword>
<dbReference type="Pfam" id="PF00566">
    <property type="entry name" value="RabGAP-TBC"/>
    <property type="match status" value="1"/>
</dbReference>
<evidence type="ECO:0000256" key="1">
    <source>
        <dbReference type="ARBA" id="ARBA00004370"/>
    </source>
</evidence>
<dbReference type="InterPro" id="IPR000195">
    <property type="entry name" value="Rab-GAP-TBC_dom"/>
</dbReference>
<evidence type="ECO:0000256" key="8">
    <source>
        <dbReference type="ARBA" id="ARBA00067477"/>
    </source>
</evidence>
<proteinExistence type="predicted"/>
<dbReference type="Proteomes" id="UP001201812">
    <property type="component" value="Unassembled WGS sequence"/>
</dbReference>
<dbReference type="PROSITE" id="PS50086">
    <property type="entry name" value="TBC_RABGAP"/>
    <property type="match status" value="1"/>
</dbReference>
<dbReference type="FunFam" id="1.10.8.270:FF:000019">
    <property type="entry name" value="TBC1 domain family member 13"/>
    <property type="match status" value="1"/>
</dbReference>
<comment type="subunit">
    <text evidence="7">Interacts with RAB1A and RAB10; in a GTP-dependent manner.</text>
</comment>
<dbReference type="Gene3D" id="1.10.8.270">
    <property type="entry name" value="putative rabgap domain of human tbc1 domain family member 14 like domains"/>
    <property type="match status" value="1"/>
</dbReference>
<name>A0AAD4R5T6_9BILA</name>